<keyword evidence="11" id="KW-0325">Glycoprotein</keyword>
<dbReference type="InterPro" id="IPR017452">
    <property type="entry name" value="GPCR_Rhodpsn_7TM"/>
</dbReference>
<keyword evidence="19" id="KW-1185">Reference proteome</keyword>
<feature type="transmembrane region" description="Helical" evidence="16">
    <location>
        <begin position="230"/>
        <end position="251"/>
    </location>
</feature>
<evidence type="ECO:0000256" key="4">
    <source>
        <dbReference type="ARBA" id="ARBA00022553"/>
    </source>
</evidence>
<dbReference type="OrthoDB" id="10071887at2759"/>
<evidence type="ECO:0000256" key="12">
    <source>
        <dbReference type="ARBA" id="ARBA00023224"/>
    </source>
</evidence>
<evidence type="ECO:0000256" key="8">
    <source>
        <dbReference type="ARBA" id="ARBA00023136"/>
    </source>
</evidence>
<dbReference type="GO" id="GO:0004993">
    <property type="term" value="F:G protein-coupled serotonin receptor activity"/>
    <property type="evidence" value="ECO:0007669"/>
    <property type="project" value="TreeGrafter"/>
</dbReference>
<dbReference type="PRINTS" id="PR00237">
    <property type="entry name" value="GPCRRHODOPSN"/>
</dbReference>
<feature type="region of interest" description="Disordered" evidence="15">
    <location>
        <begin position="478"/>
        <end position="509"/>
    </location>
</feature>
<keyword evidence="4" id="KW-0597">Phosphoprotein</keyword>
<name>A0A2G8KAW3_STIJA</name>
<keyword evidence="8 16" id="KW-0472">Membrane</keyword>
<dbReference type="GO" id="GO:0030594">
    <property type="term" value="F:neurotransmitter receptor activity"/>
    <property type="evidence" value="ECO:0007669"/>
    <property type="project" value="TreeGrafter"/>
</dbReference>
<dbReference type="GO" id="GO:0043114">
    <property type="term" value="P:regulation of vascular permeability"/>
    <property type="evidence" value="ECO:0007669"/>
    <property type="project" value="InterPro"/>
</dbReference>
<sequence>MAAAPNLQSLSTEIVTLYSGSAESQDYISNAEGYLETSCVNESYGVDNGPPELNSTDIMLYLKLPIASLMSLVSIITFLGNLLVIYAIRTEKRLQTVSNHFICSLAVADFLIGIYVMPMSIIYFVGDFQWSYGIVLCQMWLSVDYVSSTSSIFNLFILSLDRYWSVRNPLQYMRKRTSKRAALMISIVWCLSCTWIVAIVFWHHIMNAGVRIVPDNDCDTEFYDNQYFKILTALINFYVPMIFMIVLYGSIYSQIRKRSQMEVGKMNTARTCNDKYHTSSAMQAHLDAENGVIEELLSPEQKQIWNEELDSGSSSRNTSGDSEMQTDSVESSRLSDKRKPKIDNQLRSISQMAFVTTGIAGFIHYPDGTADDVTSRYFPLNGNNHVPTLMKVQEVSNEGDVSQSEHHGSSEARDSHDSKGSDNNNRHERIPLRDIKSAPEPHKAIPSPRKSILRATNSCSDTDKIRLSARDTTERKISFSLESSSRNRKNASRGELEPLKGRQNSIDSGVGGMRRVQRLKNRLQEPRYSLPNGNRDSLREVPAVTIVRTSVRIIHFYPTSKCHSLDLVFARTARGKCFGTESSDFRCTARKKR</sequence>
<dbReference type="GO" id="GO:0045907">
    <property type="term" value="P:positive regulation of vasoconstriction"/>
    <property type="evidence" value="ECO:0007669"/>
    <property type="project" value="InterPro"/>
</dbReference>
<reference evidence="18 19" key="1">
    <citation type="journal article" date="2017" name="PLoS Biol.">
        <title>The sea cucumber genome provides insights into morphological evolution and visceral regeneration.</title>
        <authorList>
            <person name="Zhang X."/>
            <person name="Sun L."/>
            <person name="Yuan J."/>
            <person name="Sun Y."/>
            <person name="Gao Y."/>
            <person name="Zhang L."/>
            <person name="Li S."/>
            <person name="Dai H."/>
            <person name="Hamel J.F."/>
            <person name="Liu C."/>
            <person name="Yu Y."/>
            <person name="Liu S."/>
            <person name="Lin W."/>
            <person name="Guo K."/>
            <person name="Jin S."/>
            <person name="Xu P."/>
            <person name="Storey K.B."/>
            <person name="Huan P."/>
            <person name="Zhang T."/>
            <person name="Zhou Y."/>
            <person name="Zhang J."/>
            <person name="Lin C."/>
            <person name="Li X."/>
            <person name="Xing L."/>
            <person name="Huo D."/>
            <person name="Sun M."/>
            <person name="Wang L."/>
            <person name="Mercier A."/>
            <person name="Li F."/>
            <person name="Yang H."/>
            <person name="Xiang J."/>
        </authorList>
    </citation>
    <scope>NUCLEOTIDE SEQUENCE [LARGE SCALE GENOMIC DNA]</scope>
    <source>
        <strain evidence="18">Shaxun</strain>
        <tissue evidence="18">Muscle</tissue>
    </source>
</reference>
<dbReference type="InterPro" id="IPR000921">
    <property type="entry name" value="Histamine_H1_rcpt"/>
</dbReference>
<dbReference type="AlphaFoldDB" id="A0A2G8KAW3"/>
<feature type="transmembrane region" description="Helical" evidence="16">
    <location>
        <begin position="66"/>
        <end position="88"/>
    </location>
</feature>
<dbReference type="PROSITE" id="PS50262">
    <property type="entry name" value="G_PROTEIN_RECEP_F1_2"/>
    <property type="match status" value="1"/>
</dbReference>
<keyword evidence="5 14" id="KW-0812">Transmembrane</keyword>
<evidence type="ECO:0000256" key="2">
    <source>
        <dbReference type="ARBA" id="ARBA00015317"/>
    </source>
</evidence>
<dbReference type="SUPFAM" id="SSF81321">
    <property type="entry name" value="Family A G protein-coupled receptor-like"/>
    <property type="match status" value="1"/>
</dbReference>
<evidence type="ECO:0000256" key="16">
    <source>
        <dbReference type="SAM" id="Phobius"/>
    </source>
</evidence>
<evidence type="ECO:0000256" key="15">
    <source>
        <dbReference type="SAM" id="MobiDB-lite"/>
    </source>
</evidence>
<dbReference type="Pfam" id="PF00001">
    <property type="entry name" value="7tm_1"/>
    <property type="match status" value="1"/>
</dbReference>
<feature type="transmembrane region" description="Helical" evidence="16">
    <location>
        <begin position="100"/>
        <end position="126"/>
    </location>
</feature>
<evidence type="ECO:0000256" key="7">
    <source>
        <dbReference type="ARBA" id="ARBA00023040"/>
    </source>
</evidence>
<comment type="subcellular location">
    <subcellularLocation>
        <location evidence="1">Cell membrane</location>
        <topology evidence="1">Multi-pass membrane protein</topology>
    </subcellularLocation>
</comment>
<keyword evidence="7 14" id="KW-0297">G-protein coupled receptor</keyword>
<feature type="compositionally biased region" description="Basic and acidic residues" evidence="15">
    <location>
        <begin position="403"/>
        <end position="443"/>
    </location>
</feature>
<evidence type="ECO:0000313" key="19">
    <source>
        <dbReference type="Proteomes" id="UP000230750"/>
    </source>
</evidence>
<dbReference type="STRING" id="307972.A0A2G8KAW3"/>
<keyword evidence="9" id="KW-1015">Disulfide bond</keyword>
<dbReference type="GO" id="GO:0030425">
    <property type="term" value="C:dendrite"/>
    <property type="evidence" value="ECO:0007669"/>
    <property type="project" value="TreeGrafter"/>
</dbReference>
<feature type="region of interest" description="Disordered" evidence="15">
    <location>
        <begin position="395"/>
        <end position="458"/>
    </location>
</feature>
<organism evidence="18 19">
    <name type="scientific">Stichopus japonicus</name>
    <name type="common">Sea cucumber</name>
    <dbReference type="NCBI Taxonomy" id="307972"/>
    <lineage>
        <taxon>Eukaryota</taxon>
        <taxon>Metazoa</taxon>
        <taxon>Echinodermata</taxon>
        <taxon>Eleutherozoa</taxon>
        <taxon>Echinozoa</taxon>
        <taxon>Holothuroidea</taxon>
        <taxon>Aspidochirotacea</taxon>
        <taxon>Aspidochirotida</taxon>
        <taxon>Stichopodidae</taxon>
        <taxon>Apostichopus</taxon>
    </lineage>
</organism>
<evidence type="ECO:0000256" key="10">
    <source>
        <dbReference type="ARBA" id="ARBA00023170"/>
    </source>
</evidence>
<feature type="transmembrane region" description="Helical" evidence="16">
    <location>
        <begin position="132"/>
        <end position="160"/>
    </location>
</feature>
<feature type="compositionally biased region" description="Low complexity" evidence="15">
    <location>
        <begin position="311"/>
        <end position="322"/>
    </location>
</feature>
<evidence type="ECO:0000256" key="6">
    <source>
        <dbReference type="ARBA" id="ARBA00022989"/>
    </source>
</evidence>
<comment type="function">
    <text evidence="13">G-protein-coupled receptor for histamine, a biogenic amine that functions as an immune modulator and a neurotransmitter. Through the H1 receptor, histamine mediates the contraction of smooth muscles and increases capillary permeability due to contraction of terminal venules. Also mediates neurotransmission in the central nervous system and thereby regulates circadian rhythms, emotional and locomotor activities as well as cognitive functions.</text>
</comment>
<evidence type="ECO:0000256" key="9">
    <source>
        <dbReference type="ARBA" id="ARBA00023157"/>
    </source>
</evidence>
<dbReference type="EMBL" id="MRZV01000732">
    <property type="protein sequence ID" value="PIK45137.1"/>
    <property type="molecule type" value="Genomic_DNA"/>
</dbReference>
<keyword evidence="6 16" id="KW-1133">Transmembrane helix</keyword>
<gene>
    <name evidence="18" type="ORF">BSL78_17997</name>
</gene>
<comment type="similarity">
    <text evidence="14">Belongs to the G-protein coupled receptor 1 family.</text>
</comment>
<comment type="caution">
    <text evidence="18">The sequence shown here is derived from an EMBL/GenBank/DDBJ whole genome shotgun (WGS) entry which is preliminary data.</text>
</comment>
<evidence type="ECO:0000256" key="14">
    <source>
        <dbReference type="RuleBase" id="RU000688"/>
    </source>
</evidence>
<evidence type="ECO:0000313" key="18">
    <source>
        <dbReference type="EMBL" id="PIK45137.1"/>
    </source>
</evidence>
<feature type="region of interest" description="Disordered" evidence="15">
    <location>
        <begin position="308"/>
        <end position="344"/>
    </location>
</feature>
<dbReference type="GO" id="GO:0007268">
    <property type="term" value="P:chemical synaptic transmission"/>
    <property type="evidence" value="ECO:0007669"/>
    <property type="project" value="TreeGrafter"/>
</dbReference>
<evidence type="ECO:0000256" key="13">
    <source>
        <dbReference type="ARBA" id="ARBA00045624"/>
    </source>
</evidence>
<accession>A0A2G8KAW3</accession>
<evidence type="ECO:0000256" key="11">
    <source>
        <dbReference type="ARBA" id="ARBA00023180"/>
    </source>
</evidence>
<dbReference type="InterPro" id="IPR000276">
    <property type="entry name" value="GPCR_Rhodpsn"/>
</dbReference>
<evidence type="ECO:0000259" key="17">
    <source>
        <dbReference type="PROSITE" id="PS50262"/>
    </source>
</evidence>
<dbReference type="Proteomes" id="UP000230750">
    <property type="component" value="Unassembled WGS sequence"/>
</dbReference>
<evidence type="ECO:0000256" key="1">
    <source>
        <dbReference type="ARBA" id="ARBA00004651"/>
    </source>
</evidence>
<evidence type="ECO:0000256" key="5">
    <source>
        <dbReference type="ARBA" id="ARBA00022692"/>
    </source>
</evidence>
<protein>
    <recommendedName>
        <fullName evidence="2">Histamine H1 receptor</fullName>
    </recommendedName>
</protein>
<dbReference type="GO" id="GO:0004969">
    <property type="term" value="F:histamine receptor activity"/>
    <property type="evidence" value="ECO:0007669"/>
    <property type="project" value="InterPro"/>
</dbReference>
<dbReference type="GO" id="GO:0005886">
    <property type="term" value="C:plasma membrane"/>
    <property type="evidence" value="ECO:0007669"/>
    <property type="project" value="UniProtKB-SubCell"/>
</dbReference>
<feature type="domain" description="G-protein coupled receptors family 1 profile" evidence="17">
    <location>
        <begin position="80"/>
        <end position="271"/>
    </location>
</feature>
<dbReference type="GO" id="GO:0007187">
    <property type="term" value="P:G protein-coupled receptor signaling pathway, coupled to cyclic nucleotide second messenger"/>
    <property type="evidence" value="ECO:0007669"/>
    <property type="project" value="TreeGrafter"/>
</dbReference>
<proteinExistence type="inferred from homology"/>
<dbReference type="PRINTS" id="PR00530">
    <property type="entry name" value="HISTAMINEH1R"/>
</dbReference>
<keyword evidence="12 14" id="KW-0807">Transducer</keyword>
<dbReference type="Gene3D" id="1.20.1070.10">
    <property type="entry name" value="Rhodopsin 7-helix transmembrane proteins"/>
    <property type="match status" value="1"/>
</dbReference>
<dbReference type="PANTHER" id="PTHR24247:SF223">
    <property type="entry name" value="HISTAMINE H1 RECEPTOR"/>
    <property type="match status" value="1"/>
</dbReference>
<dbReference type="PROSITE" id="PS00237">
    <property type="entry name" value="G_PROTEIN_RECEP_F1_1"/>
    <property type="match status" value="1"/>
</dbReference>
<dbReference type="PANTHER" id="PTHR24247">
    <property type="entry name" value="5-HYDROXYTRYPTAMINE RECEPTOR"/>
    <property type="match status" value="1"/>
</dbReference>
<feature type="transmembrane region" description="Helical" evidence="16">
    <location>
        <begin position="181"/>
        <end position="205"/>
    </location>
</feature>
<evidence type="ECO:0000256" key="3">
    <source>
        <dbReference type="ARBA" id="ARBA00022475"/>
    </source>
</evidence>
<feature type="compositionally biased region" description="Basic and acidic residues" evidence="15">
    <location>
        <begin position="333"/>
        <end position="344"/>
    </location>
</feature>
<feature type="compositionally biased region" description="Polar residues" evidence="15">
    <location>
        <begin position="323"/>
        <end position="332"/>
    </location>
</feature>
<keyword evidence="3" id="KW-1003">Cell membrane</keyword>
<keyword evidence="10 14" id="KW-0675">Receptor</keyword>
<dbReference type="GO" id="GO:0045202">
    <property type="term" value="C:synapse"/>
    <property type="evidence" value="ECO:0007669"/>
    <property type="project" value="GOC"/>
</dbReference>